<keyword evidence="6" id="KW-1185">Reference proteome</keyword>
<dbReference type="InterPro" id="IPR050654">
    <property type="entry name" value="AChE-related_enzymes"/>
</dbReference>
<dbReference type="InterPro" id="IPR029058">
    <property type="entry name" value="AB_hydrolase_fold"/>
</dbReference>
<accession>A0A147H429</accession>
<protein>
    <recommendedName>
        <fullName evidence="3">Carboxylic ester hydrolase</fullName>
        <ecNumber evidence="3">3.1.1.-</ecNumber>
    </recommendedName>
</protein>
<reference evidence="5 6" key="1">
    <citation type="journal article" date="2016" name="Front. Microbiol.">
        <title>Genomic Resource of Rice Seed Associated Bacteria.</title>
        <authorList>
            <person name="Midha S."/>
            <person name="Bansal K."/>
            <person name="Sharma S."/>
            <person name="Kumar N."/>
            <person name="Patil P.P."/>
            <person name="Chaudhry V."/>
            <person name="Patil P.B."/>
        </authorList>
    </citation>
    <scope>NUCLEOTIDE SEQUENCE [LARGE SCALE GENOMIC DNA]</scope>
    <source>
        <strain evidence="5 6">NS331</strain>
    </source>
</reference>
<dbReference type="Gene3D" id="3.40.50.1820">
    <property type="entry name" value="alpha/beta hydrolase"/>
    <property type="match status" value="1"/>
</dbReference>
<dbReference type="EC" id="3.1.1.-" evidence="3"/>
<dbReference type="PANTHER" id="PTHR43918">
    <property type="entry name" value="ACETYLCHOLINESTERASE"/>
    <property type="match status" value="1"/>
</dbReference>
<dbReference type="PROSITE" id="PS00122">
    <property type="entry name" value="CARBOXYLESTERASE_B_1"/>
    <property type="match status" value="1"/>
</dbReference>
<evidence type="ECO:0000256" key="1">
    <source>
        <dbReference type="ARBA" id="ARBA00005964"/>
    </source>
</evidence>
<dbReference type="GO" id="GO:0052689">
    <property type="term" value="F:carboxylic ester hydrolase activity"/>
    <property type="evidence" value="ECO:0007669"/>
    <property type="project" value="TreeGrafter"/>
</dbReference>
<comment type="similarity">
    <text evidence="1 3">Belongs to the type-B carboxylesterase/lipase family.</text>
</comment>
<dbReference type="PATRIC" id="fig|433924.3.peg.3088"/>
<dbReference type="InterPro" id="IPR002018">
    <property type="entry name" value="CarbesteraseB"/>
</dbReference>
<gene>
    <name evidence="5" type="ORF">NS331_06090</name>
</gene>
<proteinExistence type="inferred from homology"/>
<dbReference type="PANTHER" id="PTHR43918:SF4">
    <property type="entry name" value="CARBOXYLIC ESTER HYDROLASE"/>
    <property type="match status" value="1"/>
</dbReference>
<evidence type="ECO:0000259" key="4">
    <source>
        <dbReference type="Pfam" id="PF00135"/>
    </source>
</evidence>
<dbReference type="SUPFAM" id="SSF53474">
    <property type="entry name" value="alpha/beta-Hydrolases"/>
    <property type="match status" value="1"/>
</dbReference>
<evidence type="ECO:0000313" key="6">
    <source>
        <dbReference type="Proteomes" id="UP000072741"/>
    </source>
</evidence>
<dbReference type="ESTHER" id="9burk-a0a147h429">
    <property type="family name" value="Carb_B_Bacteria"/>
</dbReference>
<evidence type="ECO:0000256" key="3">
    <source>
        <dbReference type="RuleBase" id="RU361235"/>
    </source>
</evidence>
<comment type="caution">
    <text evidence="5">The sequence shown here is derived from an EMBL/GenBank/DDBJ whole genome shotgun (WGS) entry which is preliminary data.</text>
</comment>
<sequence>MADTTSGRLQGARSPDGAIQSFLGIPYAQAPVGALRLASPKAFQASAGVRDATRFGAASLQTIPPYVSWIYTTPERMAEDCLSLNVWAPAERSGPFPVIVWLHGGAWRTGATSMPLMDGEALARRGLVVVTINFRVGGLGAISHPDLADADTGSQANWQLQDQIAALQWVRQNVAAFGGDAQRVCLVGQSAGATSCAILAQNPSARACFQKVVLLSPAGLPAPSAFTLADAATYTEALAKSLNTTPRGLRSVDATQLFQAEAALNGQPLPAGIRSGFGPRNAPIVDGISCLSDWTRTAWPQNLPAVFMNTLTEGSFFLDAIDPKTNSRLTPALPTTRDQLLALVVPQVAGSTANANLVIDAYAQAAAQEGRSSAYGDLWIEIYGDRVLRNFGVRYAGRIAAQGGSVSYATYSHAILAPGRGVPHCAELPLLFGTFGLDAYRDKVGATAAETSLSQNIMAALRSFAQEGSSRLPADSPWRQYTPRTGSALTIGDAGGSAFTAGEVPKLSQLAVWDSLLGYA</sequence>
<dbReference type="Proteomes" id="UP000072741">
    <property type="component" value="Unassembled WGS sequence"/>
</dbReference>
<dbReference type="EMBL" id="LDSL01000039">
    <property type="protein sequence ID" value="KTT24693.1"/>
    <property type="molecule type" value="Genomic_DNA"/>
</dbReference>
<evidence type="ECO:0000256" key="2">
    <source>
        <dbReference type="ARBA" id="ARBA00022801"/>
    </source>
</evidence>
<name>A0A147H429_9BURK</name>
<dbReference type="Pfam" id="PF00135">
    <property type="entry name" value="COesterase"/>
    <property type="match status" value="1"/>
</dbReference>
<evidence type="ECO:0000313" key="5">
    <source>
        <dbReference type="EMBL" id="KTT24693.1"/>
    </source>
</evidence>
<dbReference type="InterPro" id="IPR019826">
    <property type="entry name" value="Carboxylesterase_B_AS"/>
</dbReference>
<keyword evidence="2 3" id="KW-0378">Hydrolase</keyword>
<dbReference type="OrthoDB" id="9775851at2"/>
<dbReference type="AlphaFoldDB" id="A0A147H429"/>
<organism evidence="5 6">
    <name type="scientific">Pseudacidovorax intermedius</name>
    <dbReference type="NCBI Taxonomy" id="433924"/>
    <lineage>
        <taxon>Bacteria</taxon>
        <taxon>Pseudomonadati</taxon>
        <taxon>Pseudomonadota</taxon>
        <taxon>Betaproteobacteria</taxon>
        <taxon>Burkholderiales</taxon>
        <taxon>Comamonadaceae</taxon>
        <taxon>Pseudacidovorax</taxon>
    </lineage>
</organism>
<feature type="domain" description="Carboxylesterase type B" evidence="4">
    <location>
        <begin position="3"/>
        <end position="494"/>
    </location>
</feature>